<dbReference type="EMBL" id="UINC01020401">
    <property type="protein sequence ID" value="SVA85696.1"/>
    <property type="molecule type" value="Genomic_DNA"/>
</dbReference>
<dbReference type="GO" id="GO:0042602">
    <property type="term" value="F:riboflavin reductase (NADPH) activity"/>
    <property type="evidence" value="ECO:0007669"/>
    <property type="project" value="TreeGrafter"/>
</dbReference>
<dbReference type="GO" id="GO:0010181">
    <property type="term" value="F:FMN binding"/>
    <property type="evidence" value="ECO:0007669"/>
    <property type="project" value="InterPro"/>
</dbReference>
<dbReference type="SMART" id="SM00903">
    <property type="entry name" value="Flavin_Reduct"/>
    <property type="match status" value="1"/>
</dbReference>
<feature type="non-terminal residue" evidence="3">
    <location>
        <position position="1"/>
    </location>
</feature>
<dbReference type="AlphaFoldDB" id="A0A381Z8R6"/>
<evidence type="ECO:0000259" key="2">
    <source>
        <dbReference type="SMART" id="SM00903"/>
    </source>
</evidence>
<dbReference type="Gene3D" id="2.30.110.10">
    <property type="entry name" value="Electron Transport, Fmn-binding Protein, Chain A"/>
    <property type="match status" value="1"/>
</dbReference>
<dbReference type="PANTHER" id="PTHR30466">
    <property type="entry name" value="FLAVIN REDUCTASE"/>
    <property type="match status" value="1"/>
</dbReference>
<evidence type="ECO:0000313" key="3">
    <source>
        <dbReference type="EMBL" id="SVA85696.1"/>
    </source>
</evidence>
<dbReference type="InterPro" id="IPR002563">
    <property type="entry name" value="Flavin_Rdtase-like_dom"/>
</dbReference>
<accession>A0A381Z8R6</accession>
<dbReference type="Pfam" id="PF01613">
    <property type="entry name" value="Flavin_Reduct"/>
    <property type="match status" value="1"/>
</dbReference>
<evidence type="ECO:0000256" key="1">
    <source>
        <dbReference type="ARBA" id="ARBA00023002"/>
    </source>
</evidence>
<keyword evidence="1" id="KW-0560">Oxidoreductase</keyword>
<name>A0A381Z8R6_9ZZZZ</name>
<sequence>VINADKFRRTLGRFATGVIVITTLDYEGKFHGMTANSFTSVSLSPPLILVCVDVQNQTHDFIKDQRKFGVNILGSHQRELSSYFAKTIPQPPEPDTVRAELSKNGIPCLQGSLGFLGCSLVAAHLQGDHTIYVGKVEEIVTDDSPDRPLIFYESNFRELKSTENQ</sequence>
<dbReference type="SUPFAM" id="SSF50475">
    <property type="entry name" value="FMN-binding split barrel"/>
    <property type="match status" value="1"/>
</dbReference>
<gene>
    <name evidence="3" type="ORF">METZ01_LOCUS138550</name>
</gene>
<dbReference type="PANTHER" id="PTHR30466:SF1">
    <property type="entry name" value="FMN REDUCTASE (NADH) RUTF"/>
    <property type="match status" value="1"/>
</dbReference>
<reference evidence="3" key="1">
    <citation type="submission" date="2018-05" db="EMBL/GenBank/DDBJ databases">
        <authorList>
            <person name="Lanie J.A."/>
            <person name="Ng W.-L."/>
            <person name="Kazmierczak K.M."/>
            <person name="Andrzejewski T.M."/>
            <person name="Davidsen T.M."/>
            <person name="Wayne K.J."/>
            <person name="Tettelin H."/>
            <person name="Glass J.I."/>
            <person name="Rusch D."/>
            <person name="Podicherti R."/>
            <person name="Tsui H.-C.T."/>
            <person name="Winkler M.E."/>
        </authorList>
    </citation>
    <scope>NUCLEOTIDE SEQUENCE</scope>
</reference>
<dbReference type="InterPro" id="IPR012349">
    <property type="entry name" value="Split_barrel_FMN-bd"/>
</dbReference>
<proteinExistence type="predicted"/>
<protein>
    <recommendedName>
        <fullName evidence="2">Flavin reductase like domain-containing protein</fullName>
    </recommendedName>
</protein>
<dbReference type="InterPro" id="IPR050268">
    <property type="entry name" value="NADH-dep_flavin_reductase"/>
</dbReference>
<feature type="domain" description="Flavin reductase like" evidence="2">
    <location>
        <begin position="11"/>
        <end position="158"/>
    </location>
</feature>
<organism evidence="3">
    <name type="scientific">marine metagenome</name>
    <dbReference type="NCBI Taxonomy" id="408172"/>
    <lineage>
        <taxon>unclassified sequences</taxon>
        <taxon>metagenomes</taxon>
        <taxon>ecological metagenomes</taxon>
    </lineage>
</organism>